<comment type="caution">
    <text evidence="1">The sequence shown here is derived from an EMBL/GenBank/DDBJ whole genome shotgun (WGS) entry which is preliminary data.</text>
</comment>
<sequence length="21" mass="2338">MLEQDIKKVLVSHDEIVAAAK</sequence>
<protein>
    <submittedName>
        <fullName evidence="1">Uncharacterized protein</fullName>
    </submittedName>
</protein>
<gene>
    <name evidence="1" type="ORF">Q604_UNBC16915G0002</name>
</gene>
<feature type="non-terminal residue" evidence="1">
    <location>
        <position position="21"/>
    </location>
</feature>
<proteinExistence type="predicted"/>
<dbReference type="EMBL" id="AZMM01016915">
    <property type="protein sequence ID" value="ETJ27626.1"/>
    <property type="molecule type" value="Genomic_DNA"/>
</dbReference>
<organism evidence="1">
    <name type="scientific">human gut metagenome</name>
    <dbReference type="NCBI Taxonomy" id="408170"/>
    <lineage>
        <taxon>unclassified sequences</taxon>
        <taxon>metagenomes</taxon>
        <taxon>organismal metagenomes</taxon>
    </lineage>
</organism>
<name>W1XBV8_9ZZZZ</name>
<evidence type="ECO:0000313" key="1">
    <source>
        <dbReference type="EMBL" id="ETJ27626.1"/>
    </source>
</evidence>
<reference evidence="1" key="1">
    <citation type="submission" date="2013-12" db="EMBL/GenBank/DDBJ databases">
        <title>A Varibaculum cambriense genome reconstructed from a premature infant gut community with otherwise low bacterial novelty that shifts toward anaerobic metabolism during the third week of life.</title>
        <authorList>
            <person name="Brown C.T."/>
            <person name="Sharon I."/>
            <person name="Thomas B.C."/>
            <person name="Castelle C.J."/>
            <person name="Morowitz M.J."/>
            <person name="Banfield J.F."/>
        </authorList>
    </citation>
    <scope>NUCLEOTIDE SEQUENCE</scope>
</reference>
<accession>W1XBV8</accession>
<dbReference type="AlphaFoldDB" id="W1XBV8"/>